<name>A0ABS8TJV2_DATST</name>
<protein>
    <submittedName>
        <fullName evidence="2">Uncharacterized protein</fullName>
    </submittedName>
</protein>
<evidence type="ECO:0000256" key="1">
    <source>
        <dbReference type="SAM" id="MobiDB-lite"/>
    </source>
</evidence>
<sequence>FEVSWMDGHIQRRLLALFRSRNVSFIRPHSFRALYPASDLDSGPLKKEVGLLSRVDVGAPPPAQLDRDRNKGALAR</sequence>
<accession>A0ABS8TJV2</accession>
<dbReference type="Proteomes" id="UP000823775">
    <property type="component" value="Unassembled WGS sequence"/>
</dbReference>
<keyword evidence="3" id="KW-1185">Reference proteome</keyword>
<dbReference type="EMBL" id="JACEIK010001614">
    <property type="protein sequence ID" value="MCD7470829.1"/>
    <property type="molecule type" value="Genomic_DNA"/>
</dbReference>
<feature type="region of interest" description="Disordered" evidence="1">
    <location>
        <begin position="56"/>
        <end position="76"/>
    </location>
</feature>
<evidence type="ECO:0000313" key="2">
    <source>
        <dbReference type="EMBL" id="MCD7470829.1"/>
    </source>
</evidence>
<comment type="caution">
    <text evidence="2">The sequence shown here is derived from an EMBL/GenBank/DDBJ whole genome shotgun (WGS) entry which is preliminary data.</text>
</comment>
<evidence type="ECO:0000313" key="3">
    <source>
        <dbReference type="Proteomes" id="UP000823775"/>
    </source>
</evidence>
<organism evidence="2 3">
    <name type="scientific">Datura stramonium</name>
    <name type="common">Jimsonweed</name>
    <name type="synonym">Common thornapple</name>
    <dbReference type="NCBI Taxonomy" id="4076"/>
    <lineage>
        <taxon>Eukaryota</taxon>
        <taxon>Viridiplantae</taxon>
        <taxon>Streptophyta</taxon>
        <taxon>Embryophyta</taxon>
        <taxon>Tracheophyta</taxon>
        <taxon>Spermatophyta</taxon>
        <taxon>Magnoliopsida</taxon>
        <taxon>eudicotyledons</taxon>
        <taxon>Gunneridae</taxon>
        <taxon>Pentapetalae</taxon>
        <taxon>asterids</taxon>
        <taxon>lamiids</taxon>
        <taxon>Solanales</taxon>
        <taxon>Solanaceae</taxon>
        <taxon>Solanoideae</taxon>
        <taxon>Datureae</taxon>
        <taxon>Datura</taxon>
    </lineage>
</organism>
<feature type="non-terminal residue" evidence="2">
    <location>
        <position position="1"/>
    </location>
</feature>
<proteinExistence type="predicted"/>
<gene>
    <name evidence="2" type="ORF">HAX54_010990</name>
</gene>
<reference evidence="2 3" key="1">
    <citation type="journal article" date="2021" name="BMC Genomics">
        <title>Datura genome reveals duplications of psychoactive alkaloid biosynthetic genes and high mutation rate following tissue culture.</title>
        <authorList>
            <person name="Rajewski A."/>
            <person name="Carter-House D."/>
            <person name="Stajich J."/>
            <person name="Litt A."/>
        </authorList>
    </citation>
    <scope>NUCLEOTIDE SEQUENCE [LARGE SCALE GENOMIC DNA]</scope>
    <source>
        <strain evidence="2">AR-01</strain>
    </source>
</reference>
<feature type="compositionally biased region" description="Basic and acidic residues" evidence="1">
    <location>
        <begin position="65"/>
        <end position="76"/>
    </location>
</feature>